<name>A0A0E9P7D3_ANGAN</name>
<dbReference type="EMBL" id="GBXM01108617">
    <property type="protein sequence ID" value="JAG99959.1"/>
    <property type="molecule type" value="Transcribed_RNA"/>
</dbReference>
<reference evidence="1" key="1">
    <citation type="submission" date="2014-11" db="EMBL/GenBank/DDBJ databases">
        <authorList>
            <person name="Amaro Gonzalez C."/>
        </authorList>
    </citation>
    <scope>NUCLEOTIDE SEQUENCE</scope>
</reference>
<reference evidence="1" key="2">
    <citation type="journal article" date="2015" name="Fish Shellfish Immunol.">
        <title>Early steps in the European eel (Anguilla anguilla)-Vibrio vulnificus interaction in the gills: Role of the RtxA13 toxin.</title>
        <authorList>
            <person name="Callol A."/>
            <person name="Pajuelo D."/>
            <person name="Ebbesson L."/>
            <person name="Teles M."/>
            <person name="MacKenzie S."/>
            <person name="Amaro C."/>
        </authorList>
    </citation>
    <scope>NUCLEOTIDE SEQUENCE</scope>
</reference>
<proteinExistence type="predicted"/>
<accession>A0A0E9P7D3</accession>
<evidence type="ECO:0000313" key="1">
    <source>
        <dbReference type="EMBL" id="JAG99959.1"/>
    </source>
</evidence>
<sequence length="11" mass="1226">MGFVTVVNLFV</sequence>
<organism evidence="1">
    <name type="scientific">Anguilla anguilla</name>
    <name type="common">European freshwater eel</name>
    <name type="synonym">Muraena anguilla</name>
    <dbReference type="NCBI Taxonomy" id="7936"/>
    <lineage>
        <taxon>Eukaryota</taxon>
        <taxon>Metazoa</taxon>
        <taxon>Chordata</taxon>
        <taxon>Craniata</taxon>
        <taxon>Vertebrata</taxon>
        <taxon>Euteleostomi</taxon>
        <taxon>Actinopterygii</taxon>
        <taxon>Neopterygii</taxon>
        <taxon>Teleostei</taxon>
        <taxon>Anguilliformes</taxon>
        <taxon>Anguillidae</taxon>
        <taxon>Anguilla</taxon>
    </lineage>
</organism>
<protein>
    <submittedName>
        <fullName evidence="1">Uncharacterized protein</fullName>
    </submittedName>
</protein>